<accession>A0AAW9A7D3</accession>
<evidence type="ECO:0000313" key="3">
    <source>
        <dbReference type="Proteomes" id="UP001271648"/>
    </source>
</evidence>
<dbReference type="SUPFAM" id="SSF56024">
    <property type="entry name" value="Phospholipase D/nuclease"/>
    <property type="match status" value="2"/>
</dbReference>
<evidence type="ECO:0000259" key="1">
    <source>
        <dbReference type="PROSITE" id="PS50035"/>
    </source>
</evidence>
<dbReference type="SMART" id="SM00155">
    <property type="entry name" value="PLDc"/>
    <property type="match status" value="2"/>
</dbReference>
<name>A0AAW9A7D3_9BACL</name>
<feature type="domain" description="PLD phosphodiesterase" evidence="1">
    <location>
        <begin position="344"/>
        <end position="371"/>
    </location>
</feature>
<dbReference type="Pfam" id="PF13091">
    <property type="entry name" value="PLDc_2"/>
    <property type="match status" value="2"/>
</dbReference>
<dbReference type="Proteomes" id="UP001271648">
    <property type="component" value="Unassembled WGS sequence"/>
</dbReference>
<dbReference type="GO" id="GO:0030572">
    <property type="term" value="F:phosphatidyltransferase activity"/>
    <property type="evidence" value="ECO:0007669"/>
    <property type="project" value="UniProtKB-ARBA"/>
</dbReference>
<dbReference type="AlphaFoldDB" id="A0AAW9A7D3"/>
<proteinExistence type="predicted"/>
<dbReference type="PANTHER" id="PTHR21248">
    <property type="entry name" value="CARDIOLIPIN SYNTHASE"/>
    <property type="match status" value="1"/>
</dbReference>
<dbReference type="PROSITE" id="PS50035">
    <property type="entry name" value="PLD"/>
    <property type="match status" value="2"/>
</dbReference>
<reference evidence="2 3" key="1">
    <citation type="submission" date="2023-06" db="EMBL/GenBank/DDBJ databases">
        <title>Sporosarcina sp. nov., isolated from Korean traditional fermented seafood 'Jeotgal'.</title>
        <authorList>
            <person name="Yang A.I."/>
            <person name="Shin N.-R."/>
        </authorList>
    </citation>
    <scope>NUCLEOTIDE SEQUENCE [LARGE SCALE GENOMIC DNA]</scope>
    <source>
        <strain evidence="2 3">KCTC43456</strain>
    </source>
</reference>
<keyword evidence="3" id="KW-1185">Reference proteome</keyword>
<protein>
    <submittedName>
        <fullName evidence="2">Phosphatidylserine/phosphatidylglycerophosphate/ cardiolipin synthase family protein</fullName>
    </submittedName>
</protein>
<dbReference type="Gene3D" id="3.30.870.10">
    <property type="entry name" value="Endonuclease Chain A"/>
    <property type="match status" value="2"/>
</dbReference>
<dbReference type="EMBL" id="JAUBDJ010000006">
    <property type="protein sequence ID" value="MDW0117511.1"/>
    <property type="molecule type" value="Genomic_DNA"/>
</dbReference>
<gene>
    <name evidence="2" type="ORF">QTL97_11235</name>
</gene>
<dbReference type="RefSeq" id="WP_317940812.1">
    <property type="nucleotide sequence ID" value="NZ_JAUBDJ010000006.1"/>
</dbReference>
<dbReference type="InterPro" id="IPR025202">
    <property type="entry name" value="PLD-like_dom"/>
</dbReference>
<evidence type="ECO:0000313" key="2">
    <source>
        <dbReference type="EMBL" id="MDW0117511.1"/>
    </source>
</evidence>
<dbReference type="InterPro" id="IPR001736">
    <property type="entry name" value="PLipase_D/transphosphatidylase"/>
</dbReference>
<feature type="domain" description="PLD phosphodiesterase" evidence="1">
    <location>
        <begin position="131"/>
        <end position="162"/>
    </location>
</feature>
<dbReference type="PANTHER" id="PTHR21248:SF22">
    <property type="entry name" value="PHOSPHOLIPASE D"/>
    <property type="match status" value="1"/>
</dbReference>
<organism evidence="2 3">
    <name type="scientific">Sporosarcina thermotolerans</name>
    <dbReference type="NCBI Taxonomy" id="633404"/>
    <lineage>
        <taxon>Bacteria</taxon>
        <taxon>Bacillati</taxon>
        <taxon>Bacillota</taxon>
        <taxon>Bacilli</taxon>
        <taxon>Bacillales</taxon>
        <taxon>Caryophanaceae</taxon>
        <taxon>Sporosarcina</taxon>
    </lineage>
</organism>
<sequence length="463" mass="52030">MPNTLSNTLFTVPPPSRTSYPIRSGNLLRPLIDGEPAFRRVCEAIEQAKQSVWVTVTFMWATCQMPDGRGTPLDVLNRAADRGLDVRVIFWRPDAETASLKTNAFWGAPGHFDKLIESDSSIRIRWDRAQPGYCQHQKSWLIDAGTSSETAFLGGINLNPNSVVSPGHQGKGQNHDVYVELKGPSCVDVHHNFVQRWNESSERNLTDGHWKADRNHDLPFPTAIPEEKGKALVQIQRTIHSGRYVNGQASPNANDFDIEAGEQSNFEQYCTAIKAARSSIYMEHQHIDVPEIVSHLRDALQRGVEVVVVLPAEGTMTEELASLTAFNNFTMAGIAGLGDDGKRHPVWIHSKLMLVDGEWGTVGSCNLHRFSLFGNCEMNVAFWDQEMAQTLLSELLQEHIDYDVSELDHLTALWLFAKTVHDNRRLYEEGNLSYQGIAFQLLPTASDDPVHNKLIYRDRTVFE</sequence>
<dbReference type="GO" id="GO:0032049">
    <property type="term" value="P:cardiolipin biosynthetic process"/>
    <property type="evidence" value="ECO:0007669"/>
    <property type="project" value="UniProtKB-ARBA"/>
</dbReference>
<comment type="caution">
    <text evidence="2">The sequence shown here is derived from an EMBL/GenBank/DDBJ whole genome shotgun (WGS) entry which is preliminary data.</text>
</comment>